<dbReference type="EMBL" id="JACJIP010000073">
    <property type="protein sequence ID" value="MBA9088802.1"/>
    <property type="molecule type" value="Genomic_DNA"/>
</dbReference>
<dbReference type="AlphaFoldDB" id="A0A7W3XUF9"/>
<evidence type="ECO:0000313" key="2">
    <source>
        <dbReference type="Proteomes" id="UP000567067"/>
    </source>
</evidence>
<dbReference type="Proteomes" id="UP000567067">
    <property type="component" value="Unassembled WGS sequence"/>
</dbReference>
<gene>
    <name evidence="1" type="ORF">FHR92_005337</name>
</gene>
<accession>A0A7W3XUF9</accession>
<evidence type="ECO:0000313" key="1">
    <source>
        <dbReference type="EMBL" id="MBA9088802.1"/>
    </source>
</evidence>
<name>A0A7W3XUF9_9BACL</name>
<protein>
    <submittedName>
        <fullName evidence="1">Uncharacterized protein</fullName>
    </submittedName>
</protein>
<organism evidence="1 2">
    <name type="scientific">Fontibacillus solani</name>
    <dbReference type="NCBI Taxonomy" id="1572857"/>
    <lineage>
        <taxon>Bacteria</taxon>
        <taxon>Bacillati</taxon>
        <taxon>Bacillota</taxon>
        <taxon>Bacilli</taxon>
        <taxon>Bacillales</taxon>
        <taxon>Paenibacillaceae</taxon>
        <taxon>Fontibacillus</taxon>
    </lineage>
</organism>
<proteinExistence type="predicted"/>
<feature type="non-terminal residue" evidence="1">
    <location>
        <position position="96"/>
    </location>
</feature>
<sequence>MNSFVMRKGYSLFYAYDETGRGIIKIAGSTTLKNINQFSIFGPSSQQEVRNGYNYMTLYNDYNIYGSQKYKAILYDGTVSVVRHEYDDQNRLKNVA</sequence>
<dbReference type="RefSeq" id="WP_220482942.1">
    <property type="nucleotide sequence ID" value="NZ_JACJIP010000073.1"/>
</dbReference>
<reference evidence="1 2" key="1">
    <citation type="submission" date="2020-08" db="EMBL/GenBank/DDBJ databases">
        <title>Genomic Encyclopedia of Type Strains, Phase III (KMG-III): the genomes of soil and plant-associated and newly described type strains.</title>
        <authorList>
            <person name="Whitman W."/>
        </authorList>
    </citation>
    <scope>NUCLEOTIDE SEQUENCE [LARGE SCALE GENOMIC DNA]</scope>
    <source>
        <strain evidence="1 2">CECT 8693</strain>
    </source>
</reference>
<comment type="caution">
    <text evidence="1">The sequence shown here is derived from an EMBL/GenBank/DDBJ whole genome shotgun (WGS) entry which is preliminary data.</text>
</comment>
<keyword evidence="2" id="KW-1185">Reference proteome</keyword>